<dbReference type="InterPro" id="IPR015943">
    <property type="entry name" value="WD40/YVTN_repeat-like_dom_sf"/>
</dbReference>
<dbReference type="Proteomes" id="UP000266673">
    <property type="component" value="Unassembled WGS sequence"/>
</dbReference>
<evidence type="ECO:0000256" key="1">
    <source>
        <dbReference type="SAM" id="SignalP"/>
    </source>
</evidence>
<evidence type="ECO:0008006" key="4">
    <source>
        <dbReference type="Google" id="ProtNLM"/>
    </source>
</evidence>
<dbReference type="EMBL" id="QKWP01000031">
    <property type="protein sequence ID" value="RIB29709.1"/>
    <property type="molecule type" value="Genomic_DNA"/>
</dbReference>
<feature type="signal peptide" evidence="1">
    <location>
        <begin position="1"/>
        <end position="20"/>
    </location>
</feature>
<sequence>MMMKLIPCLIALLFIHSIVAKISITQVHVDLPYIYENQLPLAQQTHEMVKVDNIVLISQLSNSVFVKVQVNEHGFAEEVAGFQIANPNANLHGLANSTCYPGWVWLTLEADNKLVLIDPKVKSVTEAPEVIKIIKVPQPGSGPHYIGEYGENLWVSLKESYQVLRINHENPNDYNIYEGVKHPIFVAQHPINRMFYSSEDDSSRIMKINPGNNITTQIDIDPSAGTTPVGMISGPKGIWFTLLGSDKAGTGTFGFIDRDDNIVYHKLKSPLGKDAALLHLKFDVNYEINHKLYLLSSSIINPNALDMVIRVTFYKDWKKIKDEEVFLIPTQQCKAHRLLPTGHNLFVTGLTTSKLITLINF</sequence>
<gene>
    <name evidence="2" type="ORF">C2G38_2056110</name>
</gene>
<name>A0A397W8P3_9GLOM</name>
<feature type="chain" id="PRO_5017482622" description="Methanethiol oxidase" evidence="1">
    <location>
        <begin position="21"/>
        <end position="361"/>
    </location>
</feature>
<keyword evidence="1" id="KW-0732">Signal</keyword>
<organism evidence="2 3">
    <name type="scientific">Gigaspora rosea</name>
    <dbReference type="NCBI Taxonomy" id="44941"/>
    <lineage>
        <taxon>Eukaryota</taxon>
        <taxon>Fungi</taxon>
        <taxon>Fungi incertae sedis</taxon>
        <taxon>Mucoromycota</taxon>
        <taxon>Glomeromycotina</taxon>
        <taxon>Glomeromycetes</taxon>
        <taxon>Diversisporales</taxon>
        <taxon>Gigasporaceae</taxon>
        <taxon>Gigaspora</taxon>
    </lineage>
</organism>
<comment type="caution">
    <text evidence="2">The sequence shown here is derived from an EMBL/GenBank/DDBJ whole genome shotgun (WGS) entry which is preliminary data.</text>
</comment>
<reference evidence="2 3" key="1">
    <citation type="submission" date="2018-06" db="EMBL/GenBank/DDBJ databases">
        <title>Comparative genomics reveals the genomic features of Rhizophagus irregularis, R. cerebriforme, R. diaphanum and Gigaspora rosea, and their symbiotic lifestyle signature.</title>
        <authorList>
            <person name="Morin E."/>
            <person name="San Clemente H."/>
            <person name="Chen E.C.H."/>
            <person name="De La Providencia I."/>
            <person name="Hainaut M."/>
            <person name="Kuo A."/>
            <person name="Kohler A."/>
            <person name="Murat C."/>
            <person name="Tang N."/>
            <person name="Roy S."/>
            <person name="Loubradou J."/>
            <person name="Henrissat B."/>
            <person name="Grigoriev I.V."/>
            <person name="Corradi N."/>
            <person name="Roux C."/>
            <person name="Martin F.M."/>
        </authorList>
    </citation>
    <scope>NUCLEOTIDE SEQUENCE [LARGE SCALE GENOMIC DNA]</scope>
    <source>
        <strain evidence="2 3">DAOM 194757</strain>
    </source>
</reference>
<dbReference type="Gene3D" id="2.130.10.10">
    <property type="entry name" value="YVTN repeat-like/Quinoprotein amine dehydrogenase"/>
    <property type="match status" value="1"/>
</dbReference>
<evidence type="ECO:0000313" key="2">
    <source>
        <dbReference type="EMBL" id="RIB29709.1"/>
    </source>
</evidence>
<protein>
    <recommendedName>
        <fullName evidence="4">Methanethiol oxidase</fullName>
    </recommendedName>
</protein>
<dbReference type="SUPFAM" id="SSF63825">
    <property type="entry name" value="YWTD domain"/>
    <property type="match status" value="1"/>
</dbReference>
<dbReference type="AlphaFoldDB" id="A0A397W8P3"/>
<keyword evidence="3" id="KW-1185">Reference proteome</keyword>
<accession>A0A397W8P3</accession>
<proteinExistence type="predicted"/>
<dbReference type="OrthoDB" id="5588185at2759"/>
<evidence type="ECO:0000313" key="3">
    <source>
        <dbReference type="Proteomes" id="UP000266673"/>
    </source>
</evidence>